<dbReference type="EMBL" id="CP031320">
    <property type="protein sequence ID" value="AXK35370.1"/>
    <property type="molecule type" value="Genomic_DNA"/>
</dbReference>
<evidence type="ECO:0000313" key="4">
    <source>
        <dbReference type="Proteomes" id="UP000254425"/>
    </source>
</evidence>
<dbReference type="PANTHER" id="PTHR30204">
    <property type="entry name" value="REDOX-CYCLING DRUG-SENSING TRANSCRIPTIONAL ACTIVATOR SOXR"/>
    <property type="match status" value="1"/>
</dbReference>
<dbReference type="PROSITE" id="PS00552">
    <property type="entry name" value="HTH_MERR_1"/>
    <property type="match status" value="1"/>
</dbReference>
<dbReference type="CDD" id="cd01282">
    <property type="entry name" value="HTH_MerR-like_sg3"/>
    <property type="match status" value="1"/>
</dbReference>
<organism evidence="3 4">
    <name type="scientific">Streptomyces armeniacus</name>
    <dbReference type="NCBI Taxonomy" id="83291"/>
    <lineage>
        <taxon>Bacteria</taxon>
        <taxon>Bacillati</taxon>
        <taxon>Actinomycetota</taxon>
        <taxon>Actinomycetes</taxon>
        <taxon>Kitasatosporales</taxon>
        <taxon>Streptomycetaceae</taxon>
        <taxon>Streptomyces</taxon>
    </lineage>
</organism>
<dbReference type="SUPFAM" id="SSF46955">
    <property type="entry name" value="Putative DNA-binding domain"/>
    <property type="match status" value="1"/>
</dbReference>
<dbReference type="Pfam" id="PF13411">
    <property type="entry name" value="MerR_1"/>
    <property type="match status" value="1"/>
</dbReference>
<reference evidence="3 4" key="1">
    <citation type="submission" date="2018-07" db="EMBL/GenBank/DDBJ databases">
        <title>Draft genome of the type strain Streptomyces armeniacus ATCC 15676.</title>
        <authorList>
            <person name="Labana P."/>
            <person name="Gosse J.T."/>
            <person name="Boddy C.N."/>
        </authorList>
    </citation>
    <scope>NUCLEOTIDE SEQUENCE [LARGE SCALE GENOMIC DNA]</scope>
    <source>
        <strain evidence="3 4">ATCC 15676</strain>
    </source>
</reference>
<accession>A0A345XUQ4</accession>
<protein>
    <submittedName>
        <fullName evidence="3">MerR family transcriptional regulator</fullName>
    </submittedName>
</protein>
<dbReference type="InterPro" id="IPR009061">
    <property type="entry name" value="DNA-bd_dom_put_sf"/>
</dbReference>
<dbReference type="RefSeq" id="WP_208881491.1">
    <property type="nucleotide sequence ID" value="NZ_CP031320.1"/>
</dbReference>
<dbReference type="AlphaFoldDB" id="A0A345XUQ4"/>
<dbReference type="SMART" id="SM00422">
    <property type="entry name" value="HTH_MERR"/>
    <property type="match status" value="1"/>
</dbReference>
<dbReference type="PRINTS" id="PR00040">
    <property type="entry name" value="HTHMERR"/>
</dbReference>
<sequence>MRIGELAARTGVSVRSLRYYEDQQLLGSERSPGGQRHYAEYAVDRVRMIQQLYAAGLSSKTILGILPCVVTGEVTPELLGRLTAERDRIDRQISDLAATRDRLDTIISASTCVHEAGGHCAPEGGARPLAAEGACR</sequence>
<evidence type="ECO:0000256" key="1">
    <source>
        <dbReference type="ARBA" id="ARBA00023125"/>
    </source>
</evidence>
<proteinExistence type="predicted"/>
<dbReference type="GO" id="GO:0003677">
    <property type="term" value="F:DNA binding"/>
    <property type="evidence" value="ECO:0007669"/>
    <property type="project" value="UniProtKB-KW"/>
</dbReference>
<dbReference type="InterPro" id="IPR000551">
    <property type="entry name" value="MerR-type_HTH_dom"/>
</dbReference>
<name>A0A345XUQ4_9ACTN</name>
<evidence type="ECO:0000313" key="3">
    <source>
        <dbReference type="EMBL" id="AXK35370.1"/>
    </source>
</evidence>
<keyword evidence="4" id="KW-1185">Reference proteome</keyword>
<dbReference type="PROSITE" id="PS50937">
    <property type="entry name" value="HTH_MERR_2"/>
    <property type="match status" value="1"/>
</dbReference>
<evidence type="ECO:0000259" key="2">
    <source>
        <dbReference type="PROSITE" id="PS50937"/>
    </source>
</evidence>
<dbReference type="InterPro" id="IPR047057">
    <property type="entry name" value="MerR_fam"/>
</dbReference>
<dbReference type="GO" id="GO:0003700">
    <property type="term" value="F:DNA-binding transcription factor activity"/>
    <property type="evidence" value="ECO:0007669"/>
    <property type="project" value="InterPro"/>
</dbReference>
<dbReference type="PANTHER" id="PTHR30204:SF97">
    <property type="entry name" value="MERR FAMILY REGULATORY PROTEIN"/>
    <property type="match status" value="1"/>
</dbReference>
<gene>
    <name evidence="3" type="ORF">DVA86_24710</name>
</gene>
<dbReference type="KEGG" id="sarm:DVA86_24710"/>
<feature type="domain" description="HTH merR-type" evidence="2">
    <location>
        <begin position="1"/>
        <end position="68"/>
    </location>
</feature>
<dbReference type="Gene3D" id="1.10.1660.10">
    <property type="match status" value="1"/>
</dbReference>
<dbReference type="Proteomes" id="UP000254425">
    <property type="component" value="Chromosome"/>
</dbReference>
<keyword evidence="1" id="KW-0238">DNA-binding</keyword>